<dbReference type="Proteomes" id="UP000646827">
    <property type="component" value="Unassembled WGS sequence"/>
</dbReference>
<proteinExistence type="predicted"/>
<keyword evidence="2" id="KW-1185">Reference proteome</keyword>
<evidence type="ECO:0000313" key="2">
    <source>
        <dbReference type="Proteomes" id="UP000646827"/>
    </source>
</evidence>
<dbReference type="AlphaFoldDB" id="A0A8H7S4W8"/>
<evidence type="ECO:0000313" key="1">
    <source>
        <dbReference type="EMBL" id="KAG2222240.1"/>
    </source>
</evidence>
<dbReference type="InterPro" id="IPR011032">
    <property type="entry name" value="GroES-like_sf"/>
</dbReference>
<name>A0A8H7S4W8_9FUNG</name>
<comment type="caution">
    <text evidence="1">The sequence shown here is derived from an EMBL/GenBank/DDBJ whole genome shotgun (WGS) entry which is preliminary data.</text>
</comment>
<dbReference type="SUPFAM" id="SSF50129">
    <property type="entry name" value="GroES-like"/>
    <property type="match status" value="1"/>
</dbReference>
<organism evidence="1 2">
    <name type="scientific">Circinella minor</name>
    <dbReference type="NCBI Taxonomy" id="1195481"/>
    <lineage>
        <taxon>Eukaryota</taxon>
        <taxon>Fungi</taxon>
        <taxon>Fungi incertae sedis</taxon>
        <taxon>Mucoromycota</taxon>
        <taxon>Mucoromycotina</taxon>
        <taxon>Mucoromycetes</taxon>
        <taxon>Mucorales</taxon>
        <taxon>Lichtheimiaceae</taxon>
        <taxon>Circinella</taxon>
    </lineage>
</organism>
<protein>
    <submittedName>
        <fullName evidence="1">Uncharacterized protein</fullName>
    </submittedName>
</protein>
<dbReference type="EMBL" id="JAEPRB010000088">
    <property type="protein sequence ID" value="KAG2222240.1"/>
    <property type="molecule type" value="Genomic_DNA"/>
</dbReference>
<accession>A0A8H7S4W8</accession>
<sequence length="82" mass="9127">MGQSLEWRKLPLKSFENNNVEITITHCGICATDLHELIVTHVINVIGQMVIKSMVDLERNANGKFILTTAPEAFSKGIPVHL</sequence>
<gene>
    <name evidence="1" type="ORF">INT45_010653</name>
</gene>
<dbReference type="OrthoDB" id="1879366at2759"/>
<dbReference type="Gene3D" id="3.90.180.10">
    <property type="entry name" value="Medium-chain alcohol dehydrogenases, catalytic domain"/>
    <property type="match status" value="1"/>
</dbReference>
<reference evidence="1 2" key="1">
    <citation type="submission" date="2020-12" db="EMBL/GenBank/DDBJ databases">
        <title>Metabolic potential, ecology and presence of endohyphal bacteria is reflected in genomic diversity of Mucoromycotina.</title>
        <authorList>
            <person name="Muszewska A."/>
            <person name="Okrasinska A."/>
            <person name="Steczkiewicz K."/>
            <person name="Drgas O."/>
            <person name="Orlowska M."/>
            <person name="Perlinska-Lenart U."/>
            <person name="Aleksandrzak-Piekarczyk T."/>
            <person name="Szatraj K."/>
            <person name="Zielenkiewicz U."/>
            <person name="Pilsyk S."/>
            <person name="Malc E."/>
            <person name="Mieczkowski P."/>
            <person name="Kruszewska J.S."/>
            <person name="Biernat P."/>
            <person name="Pawlowska J."/>
        </authorList>
    </citation>
    <scope>NUCLEOTIDE SEQUENCE [LARGE SCALE GENOMIC DNA]</scope>
    <source>
        <strain evidence="1 2">CBS 142.35</strain>
    </source>
</reference>